<dbReference type="AlphaFoldDB" id="A0A2D4FNF5"/>
<reference evidence="1" key="2">
    <citation type="submission" date="2017-11" db="EMBL/GenBank/DDBJ databases">
        <title>Coralsnake Venomics: Analyses of Venom Gland Transcriptomes and Proteomes of Six Brazilian Taxa.</title>
        <authorList>
            <person name="Aird S.D."/>
            <person name="Jorge da Silva N."/>
            <person name="Qiu L."/>
            <person name="Villar-Briones A."/>
            <person name="Aparecida-Saddi V."/>
            <person name="Campos-Telles M.P."/>
            <person name="Grau M."/>
            <person name="Mikheyev A.S."/>
        </authorList>
    </citation>
    <scope>NUCLEOTIDE SEQUENCE</scope>
    <source>
        <tissue evidence="1">Venom_gland</tissue>
    </source>
</reference>
<accession>A0A2D4FNF5</accession>
<organism evidence="1">
    <name type="scientific">Micrurus corallinus</name>
    <name type="common">Brazilian coral snake</name>
    <dbReference type="NCBI Taxonomy" id="54390"/>
    <lineage>
        <taxon>Eukaryota</taxon>
        <taxon>Metazoa</taxon>
        <taxon>Chordata</taxon>
        <taxon>Craniata</taxon>
        <taxon>Vertebrata</taxon>
        <taxon>Euteleostomi</taxon>
        <taxon>Lepidosauria</taxon>
        <taxon>Squamata</taxon>
        <taxon>Bifurcata</taxon>
        <taxon>Unidentata</taxon>
        <taxon>Episquamata</taxon>
        <taxon>Toxicofera</taxon>
        <taxon>Serpentes</taxon>
        <taxon>Colubroidea</taxon>
        <taxon>Elapidae</taxon>
        <taxon>Elapinae</taxon>
        <taxon>Micrurus</taxon>
    </lineage>
</organism>
<proteinExistence type="predicted"/>
<evidence type="ECO:0000313" key="1">
    <source>
        <dbReference type="EMBL" id="LAA49009.1"/>
    </source>
</evidence>
<name>A0A2D4FNF5_MICCO</name>
<sequence length="103" mass="12138">MASLLEELKKEEALERKQPFGFVFQFLEMEILSYEKQQEMLTEQEGLDKEEAILNEQVTLSGVKKRKRRKGVKNLRFDAMTKKEYFEKEVGCWKEAEGRATEG</sequence>
<dbReference type="EMBL" id="IACJ01071741">
    <property type="protein sequence ID" value="LAA49009.1"/>
    <property type="molecule type" value="Transcribed_RNA"/>
</dbReference>
<reference evidence="1" key="1">
    <citation type="submission" date="2017-07" db="EMBL/GenBank/DDBJ databases">
        <authorList>
            <person name="Mikheyev A."/>
            <person name="Grau M."/>
        </authorList>
    </citation>
    <scope>NUCLEOTIDE SEQUENCE</scope>
    <source>
        <tissue evidence="1">Venom_gland</tissue>
    </source>
</reference>
<protein>
    <submittedName>
        <fullName evidence="1">Uncharacterized protein</fullName>
    </submittedName>
</protein>